<dbReference type="Pfam" id="PF00494">
    <property type="entry name" value="SQS_PSY"/>
    <property type="match status" value="1"/>
</dbReference>
<evidence type="ECO:0000313" key="1">
    <source>
        <dbReference type="EMBL" id="MCJ1961858.1"/>
    </source>
</evidence>
<proteinExistence type="predicted"/>
<reference evidence="1" key="1">
    <citation type="submission" date="2022-03" db="EMBL/GenBank/DDBJ databases">
        <title>Identification of a novel bacterium isolated from mangrove sediments.</title>
        <authorList>
            <person name="Pan X."/>
        </authorList>
    </citation>
    <scope>NUCLEOTIDE SEQUENCE</scope>
    <source>
        <strain evidence="1">B2637</strain>
    </source>
</reference>
<dbReference type="Proteomes" id="UP001162802">
    <property type="component" value="Unassembled WGS sequence"/>
</dbReference>
<sequence length="237" mass="25067">MSEQESAAGPAPLSPAQIEDSLLASLSPLARLALSYAPQRARLQTLALFALDARLANLLRHSSEPMLAQLRLSWWRETLGQDASAWPQGEPLLAAFRSWSGGHEGAMALVDGWEALTAPSPLTHGALQSMADGRARAFGAFAQEVGCAGAAGQAEAIGRAWGLTDLAVRLSKEEERAAVERLLANNGATTRGRVPRALRPLKVLEVLSARRHAKGSEEAARSPSALMRAIGVGLLGR</sequence>
<organism evidence="1 2">
    <name type="scientific">Novosphingobium mangrovi</name>
    <name type="common">ex Hu et al. 2023</name>
    <dbReference type="NCBI Taxonomy" id="2930094"/>
    <lineage>
        <taxon>Bacteria</taxon>
        <taxon>Pseudomonadati</taxon>
        <taxon>Pseudomonadota</taxon>
        <taxon>Alphaproteobacteria</taxon>
        <taxon>Sphingomonadales</taxon>
        <taxon>Sphingomonadaceae</taxon>
        <taxon>Novosphingobium</taxon>
    </lineage>
</organism>
<dbReference type="RefSeq" id="WP_243801341.1">
    <property type="nucleotide sequence ID" value="NZ_JALHAT010000028.1"/>
</dbReference>
<dbReference type="EMBL" id="JALHAT010000028">
    <property type="protein sequence ID" value="MCJ1961858.1"/>
    <property type="molecule type" value="Genomic_DNA"/>
</dbReference>
<dbReference type="InterPro" id="IPR008949">
    <property type="entry name" value="Isoprenoid_synthase_dom_sf"/>
</dbReference>
<dbReference type="InterPro" id="IPR002060">
    <property type="entry name" value="Squ/phyt_synthse"/>
</dbReference>
<protein>
    <submittedName>
        <fullName evidence="1">Squalene/phytoene synthase family protein</fullName>
    </submittedName>
</protein>
<keyword evidence="2" id="KW-1185">Reference proteome</keyword>
<evidence type="ECO:0000313" key="2">
    <source>
        <dbReference type="Proteomes" id="UP001162802"/>
    </source>
</evidence>
<gene>
    <name evidence="1" type="ORF">MTR65_14280</name>
</gene>
<name>A0ABT0AF80_9SPHN</name>
<dbReference type="SUPFAM" id="SSF48576">
    <property type="entry name" value="Terpenoid synthases"/>
    <property type="match status" value="1"/>
</dbReference>
<accession>A0ABT0AF80</accession>
<comment type="caution">
    <text evidence="1">The sequence shown here is derived from an EMBL/GenBank/DDBJ whole genome shotgun (WGS) entry which is preliminary data.</text>
</comment>